<name>A0A8H4AK77_GIGMA</name>
<gene>
    <name evidence="1" type="ORF">F8M41_019307</name>
</gene>
<proteinExistence type="predicted"/>
<dbReference type="Proteomes" id="UP000439903">
    <property type="component" value="Unassembled WGS sequence"/>
</dbReference>
<organism evidence="1 2">
    <name type="scientific">Gigaspora margarita</name>
    <dbReference type="NCBI Taxonomy" id="4874"/>
    <lineage>
        <taxon>Eukaryota</taxon>
        <taxon>Fungi</taxon>
        <taxon>Fungi incertae sedis</taxon>
        <taxon>Mucoromycota</taxon>
        <taxon>Glomeromycotina</taxon>
        <taxon>Glomeromycetes</taxon>
        <taxon>Diversisporales</taxon>
        <taxon>Gigasporaceae</taxon>
        <taxon>Gigaspora</taxon>
    </lineage>
</organism>
<sequence>MGKLNVKQDHIMEDNNQIMDAKYDQIIDDDEGSEILEDEVIEHNQIAKITPLDIQDPFQHIGKGCPSKDE</sequence>
<comment type="caution">
    <text evidence="1">The sequence shown here is derived from an EMBL/GenBank/DDBJ whole genome shotgun (WGS) entry which is preliminary data.</text>
</comment>
<evidence type="ECO:0000313" key="2">
    <source>
        <dbReference type="Proteomes" id="UP000439903"/>
    </source>
</evidence>
<protein>
    <submittedName>
        <fullName evidence="1">Uncharacterized protein</fullName>
    </submittedName>
</protein>
<accession>A0A8H4AK77</accession>
<evidence type="ECO:0000313" key="1">
    <source>
        <dbReference type="EMBL" id="KAF0505657.1"/>
    </source>
</evidence>
<keyword evidence="2" id="KW-1185">Reference proteome</keyword>
<dbReference type="EMBL" id="WTPW01000497">
    <property type="protein sequence ID" value="KAF0505657.1"/>
    <property type="molecule type" value="Genomic_DNA"/>
</dbReference>
<dbReference type="AlphaFoldDB" id="A0A8H4AK77"/>
<reference evidence="1 2" key="1">
    <citation type="journal article" date="2019" name="Environ. Microbiol.">
        <title>At the nexus of three kingdoms: the genome of the mycorrhizal fungus Gigaspora margarita provides insights into plant, endobacterial and fungal interactions.</title>
        <authorList>
            <person name="Venice F."/>
            <person name="Ghignone S."/>
            <person name="Salvioli di Fossalunga A."/>
            <person name="Amselem J."/>
            <person name="Novero M."/>
            <person name="Xianan X."/>
            <person name="Sedzielewska Toro K."/>
            <person name="Morin E."/>
            <person name="Lipzen A."/>
            <person name="Grigoriev I.V."/>
            <person name="Henrissat B."/>
            <person name="Martin F.M."/>
            <person name="Bonfante P."/>
        </authorList>
    </citation>
    <scope>NUCLEOTIDE SEQUENCE [LARGE SCALE GENOMIC DNA]</scope>
    <source>
        <strain evidence="1 2">BEG34</strain>
    </source>
</reference>